<evidence type="ECO:0000313" key="2">
    <source>
        <dbReference type="Proteomes" id="UP000707356"/>
    </source>
</evidence>
<reference evidence="1" key="2">
    <citation type="journal article" date="2022" name="Microbiol. Resour. Announc.">
        <title>Metagenome Sequencing to Explore Phylogenomics of Terrestrial Cyanobacteria.</title>
        <authorList>
            <person name="Ward R.D."/>
            <person name="Stajich J.E."/>
            <person name="Johansen J.R."/>
            <person name="Huntemann M."/>
            <person name="Clum A."/>
            <person name="Foster B."/>
            <person name="Foster B."/>
            <person name="Roux S."/>
            <person name="Palaniappan K."/>
            <person name="Varghese N."/>
            <person name="Mukherjee S."/>
            <person name="Reddy T.B.K."/>
            <person name="Daum C."/>
            <person name="Copeland A."/>
            <person name="Chen I.A."/>
            <person name="Ivanova N.N."/>
            <person name="Kyrpides N.C."/>
            <person name="Shapiro N."/>
            <person name="Eloe-Fadrosh E.A."/>
            <person name="Pietrasiak N."/>
        </authorList>
    </citation>
    <scope>NUCLEOTIDE SEQUENCE</scope>
    <source>
        <strain evidence="1">GSE-TBD4-15B</strain>
    </source>
</reference>
<dbReference type="EMBL" id="JAHHHV010000064">
    <property type="protein sequence ID" value="MBW4465766.1"/>
    <property type="molecule type" value="Genomic_DNA"/>
</dbReference>
<name>A0A951U4T1_9CYAN</name>
<reference evidence="1" key="1">
    <citation type="submission" date="2021-05" db="EMBL/GenBank/DDBJ databases">
        <authorList>
            <person name="Pietrasiak N."/>
            <person name="Ward R."/>
            <person name="Stajich J.E."/>
            <person name="Kurbessoian T."/>
        </authorList>
    </citation>
    <scope>NUCLEOTIDE SEQUENCE</scope>
    <source>
        <strain evidence="1">GSE-TBD4-15B</strain>
    </source>
</reference>
<proteinExistence type="predicted"/>
<dbReference type="Proteomes" id="UP000707356">
    <property type="component" value="Unassembled WGS sequence"/>
</dbReference>
<protein>
    <submittedName>
        <fullName evidence="1">Uncharacterized protein</fullName>
    </submittedName>
</protein>
<evidence type="ECO:0000313" key="1">
    <source>
        <dbReference type="EMBL" id="MBW4465766.1"/>
    </source>
</evidence>
<accession>A0A951U4T1</accession>
<sequence>MKPKFIVQAVLFTAISGLGWLLPLAQVRADEAETEVIPSTGQVIPFACYNRAGDIIYTTITPQNTVGWDLGCREVQYESDDPDAAPLAYFQCFNVNGNTAFLTVDEQIAKESDLYCRQIGTRLSNPIPVRPVFYECYTAAGNLAFTTSYPQDTFGWKPGCRELQYQDEVVAQQLISPRSSYECLDTSGYVSFVTYDPQVARQWRIGCREVKL</sequence>
<gene>
    <name evidence="1" type="ORF">KME07_10060</name>
</gene>
<organism evidence="1 2">
    <name type="scientific">Pegethrix bostrychoides GSE-TBD4-15B</name>
    <dbReference type="NCBI Taxonomy" id="2839662"/>
    <lineage>
        <taxon>Bacteria</taxon>
        <taxon>Bacillati</taxon>
        <taxon>Cyanobacteriota</taxon>
        <taxon>Cyanophyceae</taxon>
        <taxon>Oculatellales</taxon>
        <taxon>Oculatellaceae</taxon>
        <taxon>Pegethrix</taxon>
    </lineage>
</organism>
<comment type="caution">
    <text evidence="1">The sequence shown here is derived from an EMBL/GenBank/DDBJ whole genome shotgun (WGS) entry which is preliminary data.</text>
</comment>
<dbReference type="AlphaFoldDB" id="A0A951U4T1"/>